<organism evidence="2 3">
    <name type="scientific">Mordavella massiliensis</name>
    <dbReference type="NCBI Taxonomy" id="1871024"/>
    <lineage>
        <taxon>Bacteria</taxon>
        <taxon>Bacillati</taxon>
        <taxon>Bacillota</taxon>
        <taxon>Clostridia</taxon>
        <taxon>Eubacteriales</taxon>
        <taxon>Clostridiaceae</taxon>
        <taxon>Mordavella</taxon>
    </lineage>
</organism>
<protein>
    <submittedName>
        <fullName evidence="2">Nickel pincer cofactor biosynthesis protein LarB</fullName>
    </submittedName>
</protein>
<dbReference type="EMBL" id="JACJLV010000025">
    <property type="protein sequence ID" value="MBM6827127.1"/>
    <property type="molecule type" value="Genomic_DNA"/>
</dbReference>
<dbReference type="SMART" id="SM01001">
    <property type="entry name" value="AIRC"/>
    <property type="match status" value="1"/>
</dbReference>
<dbReference type="PANTHER" id="PTHR43064:SF1">
    <property type="entry name" value="SLL1489 PROTEIN"/>
    <property type="match status" value="1"/>
</dbReference>
<dbReference type="Pfam" id="PF00731">
    <property type="entry name" value="AIRC"/>
    <property type="match status" value="1"/>
</dbReference>
<sequence length="254" mass="26962">MDNKHDILELLRQVADGKVSPENAMLELKEAPFEDLAYAKIDFHRSVRQGAAEVIYGEGKTPEQIKGIVERMGEKGCRNILVTRISQETGDYLSRFVPIDYHKIPRLGIAFPEARPGRGNIVVATGGTSDMPVAEEAALTAEAMGNHVTRVYDVGVAGLHRLLSNLDILMQARCVIAVAGMEGALASVVGGLVDCPVIAVPTSVGYGASFGGLSALLSMLNSCASGCSVVNIDNGFGAGYLASRINQMEGIKEE</sequence>
<reference evidence="2" key="1">
    <citation type="submission" date="2020-08" db="EMBL/GenBank/DDBJ databases">
        <authorList>
            <person name="Cejkova D."/>
            <person name="Kubasova T."/>
            <person name="Jahodarova E."/>
            <person name="Rychlik I."/>
        </authorList>
    </citation>
    <scope>NUCLEOTIDE SEQUENCE</scope>
    <source>
        <strain evidence="2">An420c</strain>
    </source>
</reference>
<accession>A0A939BCR8</accession>
<feature type="domain" description="PurE" evidence="1">
    <location>
        <begin position="119"/>
        <end position="251"/>
    </location>
</feature>
<comment type="caution">
    <text evidence="2">The sequence shown here is derived from an EMBL/GenBank/DDBJ whole genome shotgun (WGS) entry which is preliminary data.</text>
</comment>
<evidence type="ECO:0000313" key="2">
    <source>
        <dbReference type="EMBL" id="MBM6827127.1"/>
    </source>
</evidence>
<evidence type="ECO:0000259" key="1">
    <source>
        <dbReference type="SMART" id="SM01001"/>
    </source>
</evidence>
<dbReference type="GO" id="GO:0016787">
    <property type="term" value="F:hydrolase activity"/>
    <property type="evidence" value="ECO:0007669"/>
    <property type="project" value="InterPro"/>
</dbReference>
<name>A0A939BCR8_9CLOT</name>
<dbReference type="PANTHER" id="PTHR43064">
    <property type="entry name" value="PHOSPHORIBOSYLAMINOIMIDAZOLE CARBOXYLASE-RELATED"/>
    <property type="match status" value="1"/>
</dbReference>
<dbReference type="AlphaFoldDB" id="A0A939BCR8"/>
<gene>
    <name evidence="2" type="primary">larB</name>
    <name evidence="2" type="ORF">H6A13_08495</name>
</gene>
<dbReference type="InterPro" id="IPR000031">
    <property type="entry name" value="PurE_dom"/>
</dbReference>
<dbReference type="RefSeq" id="WP_204909168.1">
    <property type="nucleotide sequence ID" value="NZ_JACJLV010000025.1"/>
</dbReference>
<keyword evidence="3" id="KW-1185">Reference proteome</keyword>
<dbReference type="InterPro" id="IPR039476">
    <property type="entry name" value="P2CMN_synthase_LarB"/>
</dbReference>
<dbReference type="NCBIfam" id="NF033503">
    <property type="entry name" value="LarB"/>
    <property type="match status" value="1"/>
</dbReference>
<proteinExistence type="predicted"/>
<dbReference type="GO" id="GO:0006189">
    <property type="term" value="P:'de novo' IMP biosynthetic process"/>
    <property type="evidence" value="ECO:0007669"/>
    <property type="project" value="InterPro"/>
</dbReference>
<reference evidence="2" key="2">
    <citation type="journal article" date="2021" name="Sci. Rep.">
        <title>The distribution of antibiotic resistance genes in chicken gut microbiota commensals.</title>
        <authorList>
            <person name="Juricova H."/>
            <person name="Matiasovicova J."/>
            <person name="Kubasova T."/>
            <person name="Cejkova D."/>
            <person name="Rychlik I."/>
        </authorList>
    </citation>
    <scope>NUCLEOTIDE SEQUENCE</scope>
    <source>
        <strain evidence="2">An420c</strain>
    </source>
</reference>
<evidence type="ECO:0000313" key="3">
    <source>
        <dbReference type="Proteomes" id="UP000713880"/>
    </source>
</evidence>
<dbReference type="SUPFAM" id="SSF52255">
    <property type="entry name" value="N5-CAIR mutase (phosphoribosylaminoimidazole carboxylase, PurE)"/>
    <property type="match status" value="1"/>
</dbReference>
<dbReference type="Proteomes" id="UP000713880">
    <property type="component" value="Unassembled WGS sequence"/>
</dbReference>
<dbReference type="Gene3D" id="3.40.50.1970">
    <property type="match status" value="1"/>
</dbReference>